<organism evidence="1 2">
    <name type="scientific">Natronocella acetinitrilica</name>
    <dbReference type="NCBI Taxonomy" id="414046"/>
    <lineage>
        <taxon>Bacteria</taxon>
        <taxon>Pseudomonadati</taxon>
        <taxon>Pseudomonadota</taxon>
        <taxon>Gammaproteobacteria</taxon>
        <taxon>Chromatiales</taxon>
        <taxon>Ectothiorhodospiraceae</taxon>
        <taxon>Natronocella</taxon>
    </lineage>
</organism>
<name>A0AAE3KFJ7_9GAMM</name>
<dbReference type="Proteomes" id="UP001205843">
    <property type="component" value="Unassembled WGS sequence"/>
</dbReference>
<dbReference type="AlphaFoldDB" id="A0AAE3KFJ7"/>
<proteinExistence type="predicted"/>
<dbReference type="EMBL" id="JALJXV010000003">
    <property type="protein sequence ID" value="MCP1674137.1"/>
    <property type="molecule type" value="Genomic_DNA"/>
</dbReference>
<reference evidence="1" key="1">
    <citation type="submission" date="2022-03" db="EMBL/GenBank/DDBJ databases">
        <title>Genomic Encyclopedia of Type Strains, Phase III (KMG-III): the genomes of soil and plant-associated and newly described type strains.</title>
        <authorList>
            <person name="Whitman W."/>
        </authorList>
    </citation>
    <scope>NUCLEOTIDE SEQUENCE</scope>
    <source>
        <strain evidence="1">ANL 6-2</strain>
    </source>
</reference>
<protein>
    <submittedName>
        <fullName evidence="1">Uncharacterized protein</fullName>
    </submittedName>
</protein>
<dbReference type="Gene3D" id="3.40.190.10">
    <property type="entry name" value="Periplasmic binding protein-like II"/>
    <property type="match status" value="1"/>
</dbReference>
<comment type="caution">
    <text evidence="1">The sequence shown here is derived from an EMBL/GenBank/DDBJ whole genome shotgun (WGS) entry which is preliminary data.</text>
</comment>
<dbReference type="SUPFAM" id="SSF53850">
    <property type="entry name" value="Periplasmic binding protein-like II"/>
    <property type="match status" value="1"/>
</dbReference>
<keyword evidence="2" id="KW-1185">Reference proteome</keyword>
<evidence type="ECO:0000313" key="2">
    <source>
        <dbReference type="Proteomes" id="UP001205843"/>
    </source>
</evidence>
<sequence>MIAHPSVVGPMSVGMARALFSMRQRTLQDGTPVSVFVLPDAAAEHDQFVKETLRALPYQLRSAWDRQVFSGSGRSPVTVSSEQEMLARVATTRGAIGYVRRELVDGQVQIIVIE</sequence>
<dbReference type="RefSeq" id="WP_253475820.1">
    <property type="nucleotide sequence ID" value="NZ_JALJXV010000003.1"/>
</dbReference>
<evidence type="ECO:0000313" key="1">
    <source>
        <dbReference type="EMBL" id="MCP1674137.1"/>
    </source>
</evidence>
<accession>A0AAE3KFJ7</accession>
<gene>
    <name evidence="1" type="ORF">J2T57_001239</name>
</gene>